<name>A0A0S4L9C8_9BACT</name>
<evidence type="ECO:0000313" key="1">
    <source>
        <dbReference type="EMBL" id="CUS31714.1"/>
    </source>
</evidence>
<accession>A0A0S4L9C8</accession>
<proteinExistence type="predicted"/>
<protein>
    <submittedName>
        <fullName evidence="1">Uncharacterized protein</fullName>
    </submittedName>
</protein>
<dbReference type="AlphaFoldDB" id="A0A0S4L9C8"/>
<organism evidence="1 2">
    <name type="scientific">Candidatus Nitrospira nitrificans</name>
    <dbReference type="NCBI Taxonomy" id="1742973"/>
    <lineage>
        <taxon>Bacteria</taxon>
        <taxon>Pseudomonadati</taxon>
        <taxon>Nitrospirota</taxon>
        <taxon>Nitrospiria</taxon>
        <taxon>Nitrospirales</taxon>
        <taxon>Nitrospiraceae</taxon>
        <taxon>Nitrospira</taxon>
    </lineage>
</organism>
<dbReference type="EMBL" id="CZPZ01000001">
    <property type="protein sequence ID" value="CUS31714.1"/>
    <property type="molecule type" value="Genomic_DNA"/>
</dbReference>
<reference evidence="2" key="1">
    <citation type="submission" date="2015-10" db="EMBL/GenBank/DDBJ databases">
        <authorList>
            <person name="Luecker S."/>
            <person name="Luecker S."/>
        </authorList>
    </citation>
    <scope>NUCLEOTIDE SEQUENCE [LARGE SCALE GENOMIC DNA]</scope>
</reference>
<evidence type="ECO:0000313" key="2">
    <source>
        <dbReference type="Proteomes" id="UP000198736"/>
    </source>
</evidence>
<gene>
    <name evidence="1" type="ORF">COMA2_10252</name>
</gene>
<keyword evidence="2" id="KW-1185">Reference proteome</keyword>
<dbReference type="Proteomes" id="UP000198736">
    <property type="component" value="Unassembled WGS sequence"/>
</dbReference>
<sequence length="51" mass="5984">MVIGTWLVWFSAFIQKSLQEDDIRAACRRAVPDMADRCFDTVVIQRGRVRR</sequence>